<accession>A0A9W8NMR8</accession>
<dbReference type="AlphaFoldDB" id="A0A9W8NMR8"/>
<organism evidence="1 2">
    <name type="scientific">Xylaria arbuscula</name>
    <dbReference type="NCBI Taxonomy" id="114810"/>
    <lineage>
        <taxon>Eukaryota</taxon>
        <taxon>Fungi</taxon>
        <taxon>Dikarya</taxon>
        <taxon>Ascomycota</taxon>
        <taxon>Pezizomycotina</taxon>
        <taxon>Sordariomycetes</taxon>
        <taxon>Xylariomycetidae</taxon>
        <taxon>Xylariales</taxon>
        <taxon>Xylariaceae</taxon>
        <taxon>Xylaria</taxon>
    </lineage>
</organism>
<keyword evidence="2" id="KW-1185">Reference proteome</keyword>
<sequence length="117" mass="12496">MKPFLTPGLKSIQNKTISKNSTADENSQKFTYFTYLGAKLDSHRHTGLKPCTGALSALFKNKTQAPELALPKDPVSTPTRHPNSCVTAGLGLGTVVLTLIAATAITRGVQRALYPAE</sequence>
<name>A0A9W8NMR8_9PEZI</name>
<dbReference type="Proteomes" id="UP001148614">
    <property type="component" value="Unassembled WGS sequence"/>
</dbReference>
<protein>
    <submittedName>
        <fullName evidence="1">Uncharacterized protein</fullName>
    </submittedName>
</protein>
<comment type="caution">
    <text evidence="1">The sequence shown here is derived from an EMBL/GenBank/DDBJ whole genome shotgun (WGS) entry which is preliminary data.</text>
</comment>
<dbReference type="EMBL" id="JANPWZ010000088">
    <property type="protein sequence ID" value="KAJ3579515.1"/>
    <property type="molecule type" value="Genomic_DNA"/>
</dbReference>
<gene>
    <name evidence="1" type="ORF">NPX13_g1059</name>
</gene>
<reference evidence="1" key="1">
    <citation type="submission" date="2022-07" db="EMBL/GenBank/DDBJ databases">
        <title>Genome Sequence of Xylaria arbuscula.</title>
        <authorList>
            <person name="Buettner E."/>
        </authorList>
    </citation>
    <scope>NUCLEOTIDE SEQUENCE</scope>
    <source>
        <strain evidence="1">VT107</strain>
    </source>
</reference>
<proteinExistence type="predicted"/>
<evidence type="ECO:0000313" key="1">
    <source>
        <dbReference type="EMBL" id="KAJ3579515.1"/>
    </source>
</evidence>
<evidence type="ECO:0000313" key="2">
    <source>
        <dbReference type="Proteomes" id="UP001148614"/>
    </source>
</evidence>